<dbReference type="Pfam" id="PF07687">
    <property type="entry name" value="M20_dimer"/>
    <property type="match status" value="1"/>
</dbReference>
<dbReference type="OrthoDB" id="9809784at2"/>
<proteinExistence type="inferred from homology"/>
<evidence type="ECO:0000256" key="5">
    <source>
        <dbReference type="ARBA" id="ARBA00022833"/>
    </source>
</evidence>
<dbReference type="InterPro" id="IPR001261">
    <property type="entry name" value="ArgE/DapE_CS"/>
</dbReference>
<dbReference type="RefSeq" id="WP_108829822.1">
    <property type="nucleotide sequence ID" value="NZ_OMOR01000001.1"/>
</dbReference>
<evidence type="ECO:0000256" key="2">
    <source>
        <dbReference type="ARBA" id="ARBA00022670"/>
    </source>
</evidence>
<dbReference type="EMBL" id="OMOR01000001">
    <property type="protein sequence ID" value="SPH22934.1"/>
    <property type="molecule type" value="Genomic_DNA"/>
</dbReference>
<dbReference type="GO" id="GO:0006508">
    <property type="term" value="P:proteolysis"/>
    <property type="evidence" value="ECO:0007669"/>
    <property type="project" value="UniProtKB-KW"/>
</dbReference>
<dbReference type="SUPFAM" id="SSF55031">
    <property type="entry name" value="Bacterial exopeptidase dimerisation domain"/>
    <property type="match status" value="1"/>
</dbReference>
<dbReference type="InterPro" id="IPR011650">
    <property type="entry name" value="Peptidase_M20_dimer"/>
</dbReference>
<evidence type="ECO:0000256" key="3">
    <source>
        <dbReference type="ARBA" id="ARBA00022723"/>
    </source>
</evidence>
<keyword evidence="8" id="KW-1185">Reference proteome</keyword>
<organism evidence="7 8">
    <name type="scientific">Ascidiaceihabitans donghaensis</name>
    <dbReference type="NCBI Taxonomy" id="1510460"/>
    <lineage>
        <taxon>Bacteria</taxon>
        <taxon>Pseudomonadati</taxon>
        <taxon>Pseudomonadota</taxon>
        <taxon>Alphaproteobacteria</taxon>
        <taxon>Rhodobacterales</taxon>
        <taxon>Paracoccaceae</taxon>
        <taxon>Ascidiaceihabitans</taxon>
    </lineage>
</organism>
<protein>
    <submittedName>
        <fullName evidence="7">Putative succinyl-diaminopimelate desuccinylase</fullName>
        <ecNumber evidence="7">3.5.1.18</ecNumber>
    </submittedName>
</protein>
<dbReference type="GO" id="GO:0009014">
    <property type="term" value="F:succinyl-diaminopimelate desuccinylase activity"/>
    <property type="evidence" value="ECO:0007669"/>
    <property type="project" value="UniProtKB-EC"/>
</dbReference>
<dbReference type="Gene3D" id="1.10.150.900">
    <property type="match status" value="1"/>
</dbReference>
<dbReference type="Gene3D" id="3.40.630.10">
    <property type="entry name" value="Zn peptidases"/>
    <property type="match status" value="1"/>
</dbReference>
<accession>A0A2R8BIL4</accession>
<keyword evidence="5" id="KW-0862">Zinc</keyword>
<dbReference type="Gene3D" id="3.30.70.360">
    <property type="match status" value="1"/>
</dbReference>
<dbReference type="AlphaFoldDB" id="A0A2R8BIL4"/>
<name>A0A2R8BIL4_9RHOB</name>
<dbReference type="GO" id="GO:0008233">
    <property type="term" value="F:peptidase activity"/>
    <property type="evidence" value="ECO:0007669"/>
    <property type="project" value="UniProtKB-KW"/>
</dbReference>
<evidence type="ECO:0000256" key="1">
    <source>
        <dbReference type="ARBA" id="ARBA00006247"/>
    </source>
</evidence>
<keyword evidence="2" id="KW-0645">Protease</keyword>
<dbReference type="InterPro" id="IPR036264">
    <property type="entry name" value="Bact_exopeptidase_dim_dom"/>
</dbReference>
<gene>
    <name evidence="7" type="primary">dapE_4</name>
    <name evidence="7" type="ORF">ASD8599_03681</name>
</gene>
<keyword evidence="3" id="KW-0479">Metal-binding</keyword>
<dbReference type="PROSITE" id="PS00758">
    <property type="entry name" value="ARGE_DAPE_CPG2_1"/>
    <property type="match status" value="1"/>
</dbReference>
<comment type="similarity">
    <text evidence="1">Belongs to the peptidase M20A family.</text>
</comment>
<reference evidence="7 8" key="1">
    <citation type="submission" date="2018-03" db="EMBL/GenBank/DDBJ databases">
        <authorList>
            <person name="Keele B.F."/>
        </authorList>
    </citation>
    <scope>NUCLEOTIDE SEQUENCE [LARGE SCALE GENOMIC DNA]</scope>
    <source>
        <strain evidence="7 8">CECT 8599</strain>
    </source>
</reference>
<dbReference type="Proteomes" id="UP000244880">
    <property type="component" value="Unassembled WGS sequence"/>
</dbReference>
<dbReference type="InterPro" id="IPR047177">
    <property type="entry name" value="Pept_M20A"/>
</dbReference>
<dbReference type="InterPro" id="IPR002933">
    <property type="entry name" value="Peptidase_M20"/>
</dbReference>
<evidence type="ECO:0000259" key="6">
    <source>
        <dbReference type="Pfam" id="PF07687"/>
    </source>
</evidence>
<feature type="domain" description="Peptidase M20 dimerisation" evidence="6">
    <location>
        <begin position="237"/>
        <end position="380"/>
    </location>
</feature>
<dbReference type="PANTHER" id="PTHR45962">
    <property type="entry name" value="N-FATTY-ACYL-AMINO ACID SYNTHASE/HYDROLASE PM20D1"/>
    <property type="match status" value="1"/>
</dbReference>
<evidence type="ECO:0000313" key="8">
    <source>
        <dbReference type="Proteomes" id="UP000244880"/>
    </source>
</evidence>
<sequence length="484" mass="51783">MWKTVKRIAGGLALLFAALVAVLAFNTYRFTPDTPQDVASFDLGADTDAAAQILSDALKIETVSTNIFTPAFPQFVNFLETSYPKVHQALDREVLFANTPLFKWEGTNPDLEPVLLAAHYDVVPVATGSLDRWTYPPFAGTIADGFVWGRGTLDDKGAVIALMSATEHLIGTGFQPERTVYLSFGGDEEVGGKGAQAVAAHLQDQNIQLEWALDEGSFVLDDIIPGLDVPVASINLAEKGYLTVKLVATSPGGHSALPPRMTAVGRIARAVDRLQMAPVPGGLDGVSAEFFDGLGRHFSVEKKVLFANTWLFKPVLEGVLSGAASTNAMLRTTTAPTMLSGSNKENVLPAEATATINFRLHPRDTPEGVLDYVKSTIDDAEIEIQSDIAQASPASPVASLDNPGYGDIETSILSVFGPIASVSGLTIAATDARYYARAADAAYRINPFLVTSDDIARFHGIDERLSLENLKHGINFYGALLSKQ</sequence>
<keyword evidence="4 7" id="KW-0378">Hydrolase</keyword>
<dbReference type="Pfam" id="PF01546">
    <property type="entry name" value="Peptidase_M20"/>
    <property type="match status" value="1"/>
</dbReference>
<dbReference type="SUPFAM" id="SSF53187">
    <property type="entry name" value="Zn-dependent exopeptidases"/>
    <property type="match status" value="1"/>
</dbReference>
<dbReference type="EC" id="3.5.1.18" evidence="7"/>
<evidence type="ECO:0000256" key="4">
    <source>
        <dbReference type="ARBA" id="ARBA00022801"/>
    </source>
</evidence>
<evidence type="ECO:0000313" key="7">
    <source>
        <dbReference type="EMBL" id="SPH22934.1"/>
    </source>
</evidence>
<dbReference type="PANTHER" id="PTHR45962:SF1">
    <property type="entry name" value="N-FATTY-ACYL-AMINO ACID SYNTHASE_HYDROLASE PM20D1"/>
    <property type="match status" value="1"/>
</dbReference>
<dbReference type="GO" id="GO:0046872">
    <property type="term" value="F:metal ion binding"/>
    <property type="evidence" value="ECO:0007669"/>
    <property type="project" value="UniProtKB-KW"/>
</dbReference>